<protein>
    <submittedName>
        <fullName evidence="2">Type IX secretion system membrane protein PorP/SprF</fullName>
    </submittedName>
</protein>
<dbReference type="RefSeq" id="WP_138656143.1">
    <property type="nucleotide sequence ID" value="NZ_VATY01000001.1"/>
</dbReference>
<keyword evidence="3" id="KW-1185">Reference proteome</keyword>
<organism evidence="2 3">
    <name type="scientific">Maribacter algarum</name>
    <name type="common">ex Zhang et al. 2020</name>
    <dbReference type="NCBI Taxonomy" id="2578118"/>
    <lineage>
        <taxon>Bacteria</taxon>
        <taxon>Pseudomonadati</taxon>
        <taxon>Bacteroidota</taxon>
        <taxon>Flavobacteriia</taxon>
        <taxon>Flavobacteriales</taxon>
        <taxon>Flavobacteriaceae</taxon>
        <taxon>Maribacter</taxon>
    </lineage>
</organism>
<evidence type="ECO:0000256" key="1">
    <source>
        <dbReference type="SAM" id="SignalP"/>
    </source>
</evidence>
<proteinExistence type="predicted"/>
<accession>A0A5S3PT98</accession>
<evidence type="ECO:0000313" key="3">
    <source>
        <dbReference type="Proteomes" id="UP000310314"/>
    </source>
</evidence>
<dbReference type="EMBL" id="VATY01000001">
    <property type="protein sequence ID" value="TMM58211.1"/>
    <property type="molecule type" value="Genomic_DNA"/>
</dbReference>
<dbReference type="PROSITE" id="PS51257">
    <property type="entry name" value="PROKAR_LIPOPROTEIN"/>
    <property type="match status" value="1"/>
</dbReference>
<sequence length="301" mass="33409">MSFRFFIVAILLGVACYAQQTPVFSEYNYNPFLINSAHAGALQNAEISLTHSGLFSTIDGSPKSSNVSFRTPLANKQMGLGGGFIHDEIGVTTTTSTFAAYSYRIPLNLDDEPYWKVQEPTGISFGLTIGFQKYQENLLGLGLGTDPLLSQNINATLPMVGAGIVLNYAKFYIGLSTPNLLGDRFASEDNLDLQSPYYAYIGYRFYFSRFENVLLKPNVLLKYENGAPIQADLNLSFTMNSKLEFGLGYRTNSSLNILAGVYLFESLRIIYSYNVASKNLSFGNTHGIVLSYRFNRGYSRN</sequence>
<keyword evidence="1" id="KW-0732">Signal</keyword>
<feature type="signal peptide" evidence="1">
    <location>
        <begin position="1"/>
        <end position="20"/>
    </location>
</feature>
<comment type="caution">
    <text evidence="2">The sequence shown here is derived from an EMBL/GenBank/DDBJ whole genome shotgun (WGS) entry which is preliminary data.</text>
</comment>
<name>A0A5S3PT98_9FLAO</name>
<dbReference type="NCBIfam" id="TIGR03519">
    <property type="entry name" value="T9SS_PorP_fam"/>
    <property type="match status" value="1"/>
</dbReference>
<dbReference type="Pfam" id="PF11751">
    <property type="entry name" value="PorP_SprF"/>
    <property type="match status" value="1"/>
</dbReference>
<dbReference type="Proteomes" id="UP000310314">
    <property type="component" value="Unassembled WGS sequence"/>
</dbReference>
<gene>
    <name evidence="2" type="ORF">FEE95_01940</name>
</gene>
<reference evidence="2 3" key="1">
    <citation type="submission" date="2019-05" db="EMBL/GenBank/DDBJ databases">
        <authorList>
            <person name="Zhang J.-Y."/>
            <person name="Feg X."/>
            <person name="Du Z.-J."/>
        </authorList>
    </citation>
    <scope>NUCLEOTIDE SEQUENCE [LARGE SCALE GENOMIC DNA]</scope>
    <source>
        <strain evidence="2 3">RZ26</strain>
    </source>
</reference>
<feature type="chain" id="PRO_5024324158" evidence="1">
    <location>
        <begin position="21"/>
        <end position="301"/>
    </location>
</feature>
<dbReference type="InterPro" id="IPR019861">
    <property type="entry name" value="PorP/SprF_Bacteroidetes"/>
</dbReference>
<evidence type="ECO:0000313" key="2">
    <source>
        <dbReference type="EMBL" id="TMM58211.1"/>
    </source>
</evidence>
<dbReference type="AlphaFoldDB" id="A0A5S3PT98"/>
<dbReference type="OrthoDB" id="1172751at2"/>